<dbReference type="EMBL" id="BLAG01000013">
    <property type="protein sequence ID" value="GES32341.1"/>
    <property type="molecule type" value="Genomic_DNA"/>
</dbReference>
<dbReference type="OrthoDB" id="3630783at2"/>
<dbReference type="GeneID" id="96753403"/>
<sequence>MTTTVIARKWHTTAEVAQMLGYGLSKTKMLVLTGEIRSIKDGRNRRILPRWVDEYVERLAREAEEQWSA</sequence>
<reference evidence="1 2" key="1">
    <citation type="submission" date="2019-10" db="EMBL/GenBank/DDBJ databases">
        <title>Whole genome shotgun sequence of Streptomyces angustmyceticus NBRC 3934.</title>
        <authorList>
            <person name="Hosoyama A."/>
            <person name="Ichikawa N."/>
            <person name="Kimura A."/>
            <person name="Kitahashi Y."/>
            <person name="Komaki H."/>
            <person name="Uohara A."/>
        </authorList>
    </citation>
    <scope>NUCLEOTIDE SEQUENCE [LARGE SCALE GENOMIC DNA]</scope>
    <source>
        <strain evidence="1 2">NBRC 3934</strain>
    </source>
</reference>
<comment type="caution">
    <text evidence="1">The sequence shown here is derived from an EMBL/GenBank/DDBJ whole genome shotgun (WGS) entry which is preliminary data.</text>
</comment>
<dbReference type="RefSeq" id="WP_086717559.1">
    <property type="nucleotide sequence ID" value="NZ_BLAG01000013.1"/>
</dbReference>
<gene>
    <name evidence="1" type="ORF">San01_48280</name>
</gene>
<dbReference type="InterPro" id="IPR010093">
    <property type="entry name" value="SinI_DNA-bd"/>
</dbReference>
<evidence type="ECO:0000313" key="1">
    <source>
        <dbReference type="EMBL" id="GES32341.1"/>
    </source>
</evidence>
<accession>A0A5J4LK81</accession>
<keyword evidence="2" id="KW-1185">Reference proteome</keyword>
<name>A0A5J4LK81_9ACTN</name>
<evidence type="ECO:0008006" key="3">
    <source>
        <dbReference type="Google" id="ProtNLM"/>
    </source>
</evidence>
<dbReference type="Proteomes" id="UP000325598">
    <property type="component" value="Unassembled WGS sequence"/>
</dbReference>
<dbReference type="GO" id="GO:0003677">
    <property type="term" value="F:DNA binding"/>
    <property type="evidence" value="ECO:0007669"/>
    <property type="project" value="InterPro"/>
</dbReference>
<proteinExistence type="predicted"/>
<protein>
    <recommendedName>
        <fullName evidence="3">DNA-binding protein</fullName>
    </recommendedName>
</protein>
<evidence type="ECO:0000313" key="2">
    <source>
        <dbReference type="Proteomes" id="UP000325598"/>
    </source>
</evidence>
<dbReference type="AlphaFoldDB" id="A0A5J4LK81"/>
<dbReference type="NCBIfam" id="TIGR01764">
    <property type="entry name" value="excise"/>
    <property type="match status" value="1"/>
</dbReference>
<organism evidence="1 2">
    <name type="scientific">Streptomyces angustmyceticus</name>
    <dbReference type="NCBI Taxonomy" id="285578"/>
    <lineage>
        <taxon>Bacteria</taxon>
        <taxon>Bacillati</taxon>
        <taxon>Actinomycetota</taxon>
        <taxon>Actinomycetes</taxon>
        <taxon>Kitasatosporales</taxon>
        <taxon>Streptomycetaceae</taxon>
        <taxon>Streptomyces</taxon>
    </lineage>
</organism>